<proteinExistence type="predicted"/>
<evidence type="ECO:0000256" key="3">
    <source>
        <dbReference type="ARBA" id="ARBA00022692"/>
    </source>
</evidence>
<comment type="caution">
    <text evidence="9">The sequence shown here is derived from an EMBL/GenBank/DDBJ whole genome shotgun (WGS) entry which is preliminary data.</text>
</comment>
<dbReference type="PANTHER" id="PTHR47019:SF1">
    <property type="entry name" value="LIPID II FLIPPASE MURJ"/>
    <property type="match status" value="1"/>
</dbReference>
<dbReference type="PANTHER" id="PTHR47019">
    <property type="entry name" value="LIPID II FLIPPASE MURJ"/>
    <property type="match status" value="1"/>
</dbReference>
<evidence type="ECO:0000256" key="5">
    <source>
        <dbReference type="ARBA" id="ARBA00022984"/>
    </source>
</evidence>
<dbReference type="GO" id="GO:0008360">
    <property type="term" value="P:regulation of cell shape"/>
    <property type="evidence" value="ECO:0007669"/>
    <property type="project" value="UniProtKB-KW"/>
</dbReference>
<accession>A0A2M8EWD5</accession>
<feature type="transmembrane region" description="Helical" evidence="8">
    <location>
        <begin position="338"/>
        <end position="356"/>
    </location>
</feature>
<reference evidence="10" key="1">
    <citation type="submission" date="2017-09" db="EMBL/GenBank/DDBJ databases">
        <title>Depth-based differentiation of microbial function through sediment-hosted aquifers and enrichment of novel symbionts in the deep terrestrial subsurface.</title>
        <authorList>
            <person name="Probst A.J."/>
            <person name="Ladd B."/>
            <person name="Jarett J.K."/>
            <person name="Geller-Mcgrath D.E."/>
            <person name="Sieber C.M.K."/>
            <person name="Emerson J.B."/>
            <person name="Anantharaman K."/>
            <person name="Thomas B.C."/>
            <person name="Malmstrom R."/>
            <person name="Stieglmeier M."/>
            <person name="Klingl A."/>
            <person name="Woyke T."/>
            <person name="Ryan C.M."/>
            <person name="Banfield J.F."/>
        </authorList>
    </citation>
    <scope>NUCLEOTIDE SEQUENCE [LARGE SCALE GENOMIC DNA]</scope>
</reference>
<keyword evidence="6 8" id="KW-1133">Transmembrane helix</keyword>
<dbReference type="EMBL" id="PFSC01000186">
    <property type="protein sequence ID" value="PJC30173.1"/>
    <property type="molecule type" value="Genomic_DNA"/>
</dbReference>
<feature type="transmembrane region" description="Helical" evidence="8">
    <location>
        <begin position="125"/>
        <end position="147"/>
    </location>
</feature>
<dbReference type="GO" id="GO:0015648">
    <property type="term" value="F:lipid-linked peptidoglycan transporter activity"/>
    <property type="evidence" value="ECO:0007669"/>
    <property type="project" value="TreeGrafter"/>
</dbReference>
<dbReference type="Pfam" id="PF03023">
    <property type="entry name" value="MurJ"/>
    <property type="match status" value="1"/>
</dbReference>
<keyword evidence="3 8" id="KW-0812">Transmembrane</keyword>
<evidence type="ECO:0000313" key="9">
    <source>
        <dbReference type="EMBL" id="PJC30173.1"/>
    </source>
</evidence>
<feature type="transmembrane region" description="Helical" evidence="8">
    <location>
        <begin position="39"/>
        <end position="57"/>
    </location>
</feature>
<gene>
    <name evidence="9" type="ORF">CO051_07100</name>
</gene>
<feature type="transmembrane region" description="Helical" evidence="8">
    <location>
        <begin position="368"/>
        <end position="390"/>
    </location>
</feature>
<name>A0A2M8EWD5_9BACT</name>
<evidence type="ECO:0000256" key="4">
    <source>
        <dbReference type="ARBA" id="ARBA00022960"/>
    </source>
</evidence>
<dbReference type="InterPro" id="IPR004268">
    <property type="entry name" value="MurJ"/>
</dbReference>
<dbReference type="Proteomes" id="UP000231383">
    <property type="component" value="Unassembled WGS sequence"/>
</dbReference>
<evidence type="ECO:0008006" key="11">
    <source>
        <dbReference type="Google" id="ProtNLM"/>
    </source>
</evidence>
<evidence type="ECO:0000256" key="6">
    <source>
        <dbReference type="ARBA" id="ARBA00022989"/>
    </source>
</evidence>
<dbReference type="InterPro" id="IPR051050">
    <property type="entry name" value="Lipid_II_flippase_MurJ/MviN"/>
</dbReference>
<keyword evidence="7 8" id="KW-0472">Membrane</keyword>
<evidence type="ECO:0000256" key="8">
    <source>
        <dbReference type="SAM" id="Phobius"/>
    </source>
</evidence>
<feature type="transmembrane region" description="Helical" evidence="8">
    <location>
        <begin position="78"/>
        <end position="105"/>
    </location>
</feature>
<feature type="transmembrane region" description="Helical" evidence="8">
    <location>
        <begin position="154"/>
        <end position="172"/>
    </location>
</feature>
<dbReference type="GO" id="GO:0009252">
    <property type="term" value="P:peptidoglycan biosynthetic process"/>
    <property type="evidence" value="ECO:0007669"/>
    <property type="project" value="UniProtKB-KW"/>
</dbReference>
<evidence type="ECO:0000256" key="2">
    <source>
        <dbReference type="ARBA" id="ARBA00022475"/>
    </source>
</evidence>
<dbReference type="GO" id="GO:0034204">
    <property type="term" value="P:lipid translocation"/>
    <property type="evidence" value="ECO:0007669"/>
    <property type="project" value="TreeGrafter"/>
</dbReference>
<evidence type="ECO:0000313" key="10">
    <source>
        <dbReference type="Proteomes" id="UP000231383"/>
    </source>
</evidence>
<sequence>MMKKGFVVTAIFVVSTFIQLVSQIVITRIYGASLELDTFLAAVTIPSIIVTVVYGTLNNVLIPIFGEKQTKDPKRYESYFISLLFTLGILSLVVSIVVALFSFPLSNLLYPGKDSHFINTVSQQMSVLFFSIPFAVIATILGAYYYVKKHFYQFPVAQLFGSISNLCIIIVLYSIAGIWTLITGFIINLIFQILFVLPKQISFNHFKFVNIKIILLAWIPLIVGQFMLRSDTIIIRSYASYLPTGYIVYLNLISKIFSIATSVMTIGIQVLLLPYLVEYFAKKKYIEAIQVVNKAKIISIGMSIVIALSVSLMGPFAIDILFKGGKFTTEDVKITSSLIPMFILPAIGWGISGVFFQPLLALKKYTTIGIISTVSFLFALLSSFVTNQFFGSLHAISVGLIVLLFTGIIGSEIIWQINKKSLLKILSSRS</sequence>
<keyword evidence="5" id="KW-0573">Peptidoglycan synthesis</keyword>
<dbReference type="AlphaFoldDB" id="A0A2M8EWD5"/>
<feature type="transmembrane region" description="Helical" evidence="8">
    <location>
        <begin position="248"/>
        <end position="276"/>
    </location>
</feature>
<evidence type="ECO:0000256" key="7">
    <source>
        <dbReference type="ARBA" id="ARBA00023136"/>
    </source>
</evidence>
<evidence type="ECO:0000256" key="1">
    <source>
        <dbReference type="ARBA" id="ARBA00004651"/>
    </source>
</evidence>
<feature type="transmembrane region" description="Helical" evidence="8">
    <location>
        <begin position="297"/>
        <end position="318"/>
    </location>
</feature>
<keyword evidence="4" id="KW-0133">Cell shape</keyword>
<feature type="transmembrane region" description="Helical" evidence="8">
    <location>
        <begin position="209"/>
        <end position="228"/>
    </location>
</feature>
<feature type="transmembrane region" description="Helical" evidence="8">
    <location>
        <begin position="396"/>
        <end position="415"/>
    </location>
</feature>
<dbReference type="GO" id="GO:0005886">
    <property type="term" value="C:plasma membrane"/>
    <property type="evidence" value="ECO:0007669"/>
    <property type="project" value="UniProtKB-SubCell"/>
</dbReference>
<comment type="subcellular location">
    <subcellularLocation>
        <location evidence="1">Cell membrane</location>
        <topology evidence="1">Multi-pass membrane protein</topology>
    </subcellularLocation>
</comment>
<feature type="transmembrane region" description="Helical" evidence="8">
    <location>
        <begin position="178"/>
        <end position="197"/>
    </location>
</feature>
<organism evidence="9 10">
    <name type="scientific">Candidatus Roizmanbacteria bacterium CG_4_9_14_0_2_um_filter_39_13</name>
    <dbReference type="NCBI Taxonomy" id="1974839"/>
    <lineage>
        <taxon>Bacteria</taxon>
        <taxon>Candidatus Roizmaniibacteriota</taxon>
    </lineage>
</organism>
<protein>
    <recommendedName>
        <fullName evidence="11">Murein biosynthesis integral membrane protein MurJ</fullName>
    </recommendedName>
</protein>
<keyword evidence="2" id="KW-1003">Cell membrane</keyword>